<organism evidence="2 3">
    <name type="scientific">Chengkuizengella marina</name>
    <dbReference type="NCBI Taxonomy" id="2507566"/>
    <lineage>
        <taxon>Bacteria</taxon>
        <taxon>Bacillati</taxon>
        <taxon>Bacillota</taxon>
        <taxon>Bacilli</taxon>
        <taxon>Bacillales</taxon>
        <taxon>Paenibacillaceae</taxon>
        <taxon>Chengkuizengella</taxon>
    </lineage>
</organism>
<reference evidence="2 3" key="1">
    <citation type="submission" date="2019-01" db="EMBL/GenBank/DDBJ databases">
        <title>Chengkuizengella sp. nov., isolated from deep-sea sediment of East Pacific Ocean.</title>
        <authorList>
            <person name="Yang J."/>
            <person name="Lai Q."/>
            <person name="Shao Z."/>
        </authorList>
    </citation>
    <scope>NUCLEOTIDE SEQUENCE [LARGE SCALE GENOMIC DNA]</scope>
    <source>
        <strain evidence="2 3">YPA3-1-1</strain>
    </source>
</reference>
<dbReference type="OrthoDB" id="2970479at2"/>
<keyword evidence="3" id="KW-1185">Reference proteome</keyword>
<feature type="transmembrane region" description="Helical" evidence="1">
    <location>
        <begin position="21"/>
        <end position="41"/>
    </location>
</feature>
<keyword evidence="1" id="KW-1133">Transmembrane helix</keyword>
<sequence length="96" mass="11004">MKVTNKRNDWGTIRKKGKIKYIWKQGILTYGIPVGILIVVINMSREVGFSNIFTLQNMIAGVIAALLNGVMIGLIYGLIMWAFYERRWGKENKNVK</sequence>
<proteinExistence type="predicted"/>
<accession>A0A6N9Q862</accession>
<comment type="caution">
    <text evidence="2">The sequence shown here is derived from an EMBL/GenBank/DDBJ whole genome shotgun (WGS) entry which is preliminary data.</text>
</comment>
<protein>
    <submittedName>
        <fullName evidence="2">Uncharacterized protein</fullName>
    </submittedName>
</protein>
<keyword evidence="1" id="KW-0812">Transmembrane</keyword>
<dbReference type="AlphaFoldDB" id="A0A6N9Q862"/>
<name>A0A6N9Q862_9BACL</name>
<feature type="transmembrane region" description="Helical" evidence="1">
    <location>
        <begin position="61"/>
        <end position="84"/>
    </location>
</feature>
<evidence type="ECO:0000313" key="2">
    <source>
        <dbReference type="EMBL" id="NBI30853.1"/>
    </source>
</evidence>
<evidence type="ECO:0000256" key="1">
    <source>
        <dbReference type="SAM" id="Phobius"/>
    </source>
</evidence>
<gene>
    <name evidence="2" type="ORF">ERL59_18035</name>
</gene>
<keyword evidence="1" id="KW-0472">Membrane</keyword>
<dbReference type="RefSeq" id="WP_160647664.1">
    <property type="nucleotide sequence ID" value="NZ_SIJB01000043.1"/>
</dbReference>
<evidence type="ECO:0000313" key="3">
    <source>
        <dbReference type="Proteomes" id="UP000448943"/>
    </source>
</evidence>
<dbReference type="Proteomes" id="UP000448943">
    <property type="component" value="Unassembled WGS sequence"/>
</dbReference>
<dbReference type="EMBL" id="SIJB01000043">
    <property type="protein sequence ID" value="NBI30853.1"/>
    <property type="molecule type" value="Genomic_DNA"/>
</dbReference>